<proteinExistence type="predicted"/>
<gene>
    <name evidence="1" type="ORF">ISF26_20950</name>
</gene>
<reference evidence="1 2" key="1">
    <citation type="journal article" date="2021" name="Genome Biol. Evol.">
        <title>Complete Genome Sequencing of a Novel Gloeobacter Species from a Waterfall Cave in Mexico.</title>
        <authorList>
            <person name="Saw J.H."/>
            <person name="Cardona T."/>
            <person name="Montejano G."/>
        </authorList>
    </citation>
    <scope>NUCLEOTIDE SEQUENCE [LARGE SCALE GENOMIC DNA]</scope>
    <source>
        <strain evidence="1">MG652769</strain>
    </source>
</reference>
<dbReference type="Proteomes" id="UP001054846">
    <property type="component" value="Chromosome"/>
</dbReference>
<dbReference type="RefSeq" id="WP_230841254.1">
    <property type="nucleotide sequence ID" value="NZ_CP063845.1"/>
</dbReference>
<accession>A0ABY3PKM7</accession>
<dbReference type="EMBL" id="CP063845">
    <property type="protein sequence ID" value="UFP94198.1"/>
    <property type="molecule type" value="Genomic_DNA"/>
</dbReference>
<name>A0ABY3PKM7_9CYAN</name>
<keyword evidence="2" id="KW-1185">Reference proteome</keyword>
<organism evidence="1 2">
    <name type="scientific">Gloeobacter morelensis MG652769</name>
    <dbReference type="NCBI Taxonomy" id="2781736"/>
    <lineage>
        <taxon>Bacteria</taxon>
        <taxon>Bacillati</taxon>
        <taxon>Cyanobacteriota</taxon>
        <taxon>Cyanophyceae</taxon>
        <taxon>Gloeobacterales</taxon>
        <taxon>Gloeobacteraceae</taxon>
        <taxon>Gloeobacter</taxon>
        <taxon>Gloeobacter morelensis</taxon>
    </lineage>
</organism>
<protein>
    <submittedName>
        <fullName evidence="1">Uncharacterized protein</fullName>
    </submittedName>
</protein>
<evidence type="ECO:0000313" key="1">
    <source>
        <dbReference type="EMBL" id="UFP94198.1"/>
    </source>
</evidence>
<sequence>MEEASARMSWFDEGQGLTHLSEYFQRMESWQQAIADGVITPEEIREQAQRVIGLLKEVEPLVGETERRTITETLYEMAVLGAMQTSAVSASLRTAAKGET</sequence>
<evidence type="ECO:0000313" key="2">
    <source>
        <dbReference type="Proteomes" id="UP001054846"/>
    </source>
</evidence>